<evidence type="ECO:0000313" key="2">
    <source>
        <dbReference type="Proteomes" id="UP001057868"/>
    </source>
</evidence>
<gene>
    <name evidence="1" type="ORF">CFOLD11_11680</name>
</gene>
<comment type="caution">
    <text evidence="1">The sequence shown here is derived from an EMBL/GenBank/DDBJ whole genome shotgun (WGS) entry which is preliminary data.</text>
</comment>
<proteinExistence type="predicted"/>
<dbReference type="InterPro" id="IPR007505">
    <property type="entry name" value="PDDEXK_7"/>
</dbReference>
<dbReference type="Proteomes" id="UP001057868">
    <property type="component" value="Unassembled WGS sequence"/>
</dbReference>
<dbReference type="Pfam" id="PF04411">
    <property type="entry name" value="PDDEXK_7"/>
    <property type="match status" value="1"/>
</dbReference>
<organism evidence="1 2">
    <name type="scientific">Clostridium folliculivorans</name>
    <dbReference type="NCBI Taxonomy" id="2886038"/>
    <lineage>
        <taxon>Bacteria</taxon>
        <taxon>Bacillati</taxon>
        <taxon>Bacillota</taxon>
        <taxon>Clostridia</taxon>
        <taxon>Eubacteriales</taxon>
        <taxon>Clostridiaceae</taxon>
        <taxon>Clostridium</taxon>
    </lineage>
</organism>
<name>A0A9W5Y0N1_9CLOT</name>
<dbReference type="EMBL" id="BQXY01000001">
    <property type="protein sequence ID" value="GKU24342.1"/>
    <property type="molecule type" value="Genomic_DNA"/>
</dbReference>
<accession>A0A9W5Y0N1</accession>
<protein>
    <recommendedName>
        <fullName evidence="3">DUF2357 domain-containing protein</fullName>
    </recommendedName>
</protein>
<sequence>MRLKAHMINVNYSKATKSDFLVENITFLSEEHYKEGTKLGNDDKECWYTYTHYRDKNNLKNIYQLGFELIDLDESEEMAEYNLFITCTDDKDIAYPLKYDKTAKIYFDSPKGKIKKGKIQFDKSTEYMPVGVDTSGIFYVDIFDSTGTEIYTSPPICVLPSSMMYKDYISMVNDLLQIKDDLIINKKAKVALKGNWEYRKDSIINCLNMISNPLKRIDRNPAVNLTPEWKKVNYKSIKHIKSKTLIERAILPSKNKYTTQTHSENVDIYENRIIKYALSRLRDKIVYYTKAYENEAIQREKEINQIKKVIESKYNRNIEDILQELKVRTSLHETEINRRENIYLNQINSIMHNNVNTVGNINIYFDIYKEAVINNNNINLEIGSNTCKLIINSIKNSDKIYPLNLHRGSYKYMTSNMWRDAQFHARVATIELETSSLNEIIYLIEKICESDYELMQNKITILAQAQSVSNDSDDPLGGNILTGYKFSDGGIVKKYNIKITKLYSINGEKVPKYEKDDVISKLLQYVNDPILHKLKNDYSNLSENKSFIESIIKKYEICCNKRNIFLNQNDDWKSVHNSIESLLSLDIFHRVKDIHSTWKPTQIFVNDSDYGVLWRYLKELDLKIDFISDFNKKSFAIKATHNLYELWCFFKMVQVLMNEQKWEIENCNEIYSIINQYLYMNEEKFSDDLKAVLSHKIDEERKITLTILYNKKIYYNVEDGKYKQPDYMFSFNINNESKIVYIDAKYKNYNEQTKAEWINDVKGVAIDKYIRTFENTVYLPIASFIVHPDLEEKWTFFGGYLNEDQRKELGWRAETPSHRFGAFAFVPSQIINFQTFIKMILEYHLKLYDYCWNCGEIVHSEDKINKVMKKTQGGFDKYHYTCNTCGEFWVKTHCEKPEHHNIIKHLYNYHSQKEKSKYPWFVECPKCDNSSDADERLDSHYGVHILNEDIIF</sequence>
<evidence type="ECO:0000313" key="1">
    <source>
        <dbReference type="EMBL" id="GKU24342.1"/>
    </source>
</evidence>
<reference evidence="1" key="1">
    <citation type="journal article" date="2023" name="Int. J. Syst. Evol. Microbiol.">
        <title>&lt;i&gt;Clostridium folliculivorans&lt;/i&gt; sp. nov., isolated from soil samples of an organic paddy in Japan.</title>
        <authorList>
            <person name="Tazawa J."/>
            <person name="Kobayashi H."/>
            <person name="Tanizawa Y."/>
            <person name="Uchino A."/>
            <person name="Tanaka F."/>
            <person name="Urashima Y."/>
            <person name="Miura S."/>
            <person name="Sakamoto M."/>
            <person name="Ohkuma M."/>
            <person name="Tohno M."/>
        </authorList>
    </citation>
    <scope>NUCLEOTIDE SEQUENCE</scope>
    <source>
        <strain evidence="1">D1-1</strain>
    </source>
</reference>
<dbReference type="AlphaFoldDB" id="A0A9W5Y0N1"/>
<evidence type="ECO:0008006" key="3">
    <source>
        <dbReference type="Google" id="ProtNLM"/>
    </source>
</evidence>
<keyword evidence="2" id="KW-1185">Reference proteome</keyword>
<dbReference type="RefSeq" id="WP_261851351.1">
    <property type="nucleotide sequence ID" value="NZ_BQXY01000001.1"/>
</dbReference>